<dbReference type="InterPro" id="IPR012734">
    <property type="entry name" value="DhaK_ATP"/>
</dbReference>
<evidence type="ECO:0000256" key="8">
    <source>
        <dbReference type="ARBA" id="ARBA00022777"/>
    </source>
</evidence>
<keyword evidence="22" id="KW-1185">Reference proteome</keyword>
<dbReference type="InterPro" id="IPR004007">
    <property type="entry name" value="DhaL_dom"/>
</dbReference>
<dbReference type="AlphaFoldDB" id="A0A9P8AJN2"/>
<dbReference type="Gene3D" id="3.40.50.10440">
    <property type="entry name" value="Dihydroxyacetone kinase, domain 1"/>
    <property type="match status" value="1"/>
</dbReference>
<dbReference type="SUPFAM" id="SSF101473">
    <property type="entry name" value="DhaL-like"/>
    <property type="match status" value="1"/>
</dbReference>
<evidence type="ECO:0000256" key="2">
    <source>
        <dbReference type="ARBA" id="ARBA00004778"/>
    </source>
</evidence>
<dbReference type="Pfam" id="PF02733">
    <property type="entry name" value="Dak1"/>
    <property type="match status" value="1"/>
</dbReference>
<evidence type="ECO:0000256" key="15">
    <source>
        <dbReference type="ARBA" id="ARBA00079901"/>
    </source>
</evidence>
<dbReference type="FunFam" id="3.40.50.10440:FF:000001">
    <property type="entry name" value="Dihydroxyacetone kinase, DhaK subunit"/>
    <property type="match status" value="1"/>
</dbReference>
<dbReference type="FunFam" id="1.25.40.340:FF:000001">
    <property type="entry name" value="Dihydroxyacetone kinase 1"/>
    <property type="match status" value="1"/>
</dbReference>
<evidence type="ECO:0000256" key="16">
    <source>
        <dbReference type="ARBA" id="ARBA00083754"/>
    </source>
</evidence>
<keyword evidence="7" id="KW-0547">Nucleotide-binding</keyword>
<evidence type="ECO:0000256" key="5">
    <source>
        <dbReference type="ARBA" id="ARBA00012110"/>
    </source>
</evidence>
<dbReference type="GO" id="GO:0050354">
    <property type="term" value="F:triokinase activity"/>
    <property type="evidence" value="ECO:0007669"/>
    <property type="project" value="UniProtKB-EC"/>
</dbReference>
<evidence type="ECO:0000256" key="1">
    <source>
        <dbReference type="ARBA" id="ARBA00003264"/>
    </source>
</evidence>
<feature type="binding site" evidence="18">
    <location>
        <position position="114"/>
    </location>
    <ligand>
        <name>substrate</name>
    </ligand>
</feature>
<dbReference type="Gene3D" id="1.25.40.340">
    <property type="match status" value="1"/>
</dbReference>
<dbReference type="SUPFAM" id="SSF82549">
    <property type="entry name" value="DAK1/DegV-like"/>
    <property type="match status" value="1"/>
</dbReference>
<comment type="similarity">
    <text evidence="3">Belongs to the dihydroxyacetone kinase (DAK) family.</text>
</comment>
<sequence length="591" mass="63945">MPSHKHWKYHHSEDIVLSNLRGLALANPHISVIPSEKVVFNSQSQGDKKVTLISGGGAGHEPLHGGYVGENLLDAAVSGHIFASPNTNQILAAVIQKTNKQKGAVIVVKNYTGDILHFGLVVERAKALGYPVEMVIVADDVAVGRSQNAMVGRRGLAGTALIHKILGYASHSVELDSLASLGRDINENLVTIGASLDRTSIPNSKEGGEEVETTALDEYELGLGIHNEPGEKLKLDDIDNIVKQMFEKLVSPNDPERHYVDFSLDSDETVLLINNIGGTSSLEMNVLVDHIVSNYPFKIAPKRVLVSDFVTSLNAPGFSITIMNLTGASSSSSKFSQTFILEALDAPTNAPGWKPKIADWQITSKEVDSPMESHSNIVSSELRVDDAKLRANIQLALKKVIEWEPKITHYDTLVGDGDCGETLVAGANGILNSLANDKDWNDHLNDPVYTLSHITEIIEKEMGGTSGGIYSIFFTSLVFQLQKIEGEFSTTKLAEALYLALHEGLFKYTKARVGGRTLIDALQPFIDILHESGDTSRALQAAQVGCENTKKMKAKFGRASYVSSEQFEREGGIPDPGAVGVVALLTGFLKD</sequence>
<dbReference type="Gene3D" id="3.30.1180.20">
    <property type="entry name" value="Dihydroxyacetone kinase, domain 2"/>
    <property type="match status" value="1"/>
</dbReference>
<dbReference type="PANTHER" id="PTHR28629:SF4">
    <property type="entry name" value="TRIOKINASE_FMN CYCLASE"/>
    <property type="match status" value="1"/>
</dbReference>
<dbReference type="EC" id="2.7.1.29" evidence="4"/>
<dbReference type="SMART" id="SM01120">
    <property type="entry name" value="Dak2"/>
    <property type="match status" value="1"/>
</dbReference>
<feature type="domain" description="DhaL" evidence="19">
    <location>
        <begin position="387"/>
        <end position="590"/>
    </location>
</feature>
<evidence type="ECO:0000256" key="4">
    <source>
        <dbReference type="ARBA" id="ARBA00012107"/>
    </source>
</evidence>
<feature type="binding site" evidence="18">
    <location>
        <begin position="57"/>
        <end position="60"/>
    </location>
    <ligand>
        <name>substrate</name>
    </ligand>
</feature>
<reference evidence="21" key="1">
    <citation type="submission" date="2021-03" db="EMBL/GenBank/DDBJ databases">
        <authorList>
            <person name="Palmer J.M."/>
        </authorList>
    </citation>
    <scope>NUCLEOTIDE SEQUENCE</scope>
    <source>
        <strain evidence="21">ARV_011</strain>
    </source>
</reference>
<organism evidence="21 22">
    <name type="scientific">Scheffersomyces spartinae</name>
    <dbReference type="NCBI Taxonomy" id="45513"/>
    <lineage>
        <taxon>Eukaryota</taxon>
        <taxon>Fungi</taxon>
        <taxon>Dikarya</taxon>
        <taxon>Ascomycota</taxon>
        <taxon>Saccharomycotina</taxon>
        <taxon>Pichiomycetes</taxon>
        <taxon>Debaryomycetaceae</taxon>
        <taxon>Scheffersomyces</taxon>
    </lineage>
</organism>
<comment type="catalytic activity">
    <reaction evidence="11">
        <text>D-glyceraldehyde + ATP = D-glyceraldehyde 3-phosphate + ADP + H(+)</text>
        <dbReference type="Rhea" id="RHEA:13941"/>
        <dbReference type="ChEBI" id="CHEBI:15378"/>
        <dbReference type="ChEBI" id="CHEBI:17378"/>
        <dbReference type="ChEBI" id="CHEBI:30616"/>
        <dbReference type="ChEBI" id="CHEBI:59776"/>
        <dbReference type="ChEBI" id="CHEBI:456216"/>
        <dbReference type="EC" id="2.7.1.28"/>
    </reaction>
</comment>
<keyword evidence="9" id="KW-0319">Glycerol metabolism</keyword>
<dbReference type="Pfam" id="PF02734">
    <property type="entry name" value="Dak2"/>
    <property type="match status" value="1"/>
</dbReference>
<dbReference type="RefSeq" id="XP_043050606.1">
    <property type="nucleotide sequence ID" value="XM_043194855.1"/>
</dbReference>
<comment type="function">
    <text evidence="1">Catalyzes both the phosphorylation of dihydroxyacetone and of glyceraldehyde.</text>
</comment>
<dbReference type="EMBL" id="JAHMUF010000005">
    <property type="protein sequence ID" value="KAG7195059.1"/>
    <property type="molecule type" value="Genomic_DNA"/>
</dbReference>
<name>A0A9P8AJN2_9ASCO</name>
<dbReference type="GO" id="GO:0005829">
    <property type="term" value="C:cytosol"/>
    <property type="evidence" value="ECO:0007669"/>
    <property type="project" value="TreeGrafter"/>
</dbReference>
<dbReference type="FunFam" id="3.30.1180.20:FF:000001">
    <property type="entry name" value="Dihydroxyacetone kinase 1"/>
    <property type="match status" value="1"/>
</dbReference>
<dbReference type="EC" id="2.7.1.28" evidence="5"/>
<evidence type="ECO:0000256" key="12">
    <source>
        <dbReference type="ARBA" id="ARBA00048898"/>
    </source>
</evidence>
<evidence type="ECO:0000256" key="6">
    <source>
        <dbReference type="ARBA" id="ARBA00022679"/>
    </source>
</evidence>
<feature type="binding site" evidence="18">
    <location>
        <position position="109"/>
    </location>
    <ligand>
        <name>substrate</name>
    </ligand>
</feature>
<dbReference type="GO" id="GO:0005524">
    <property type="term" value="F:ATP binding"/>
    <property type="evidence" value="ECO:0007669"/>
    <property type="project" value="UniProtKB-KW"/>
</dbReference>
<evidence type="ECO:0000259" key="20">
    <source>
        <dbReference type="PROSITE" id="PS51481"/>
    </source>
</evidence>
<protein>
    <recommendedName>
        <fullName evidence="13">Dihydroxyacetone kinase</fullName>
        <ecNumber evidence="5">2.7.1.28</ecNumber>
        <ecNumber evidence="4">2.7.1.29</ecNumber>
    </recommendedName>
    <alternativeName>
        <fullName evidence="14">Glycerone kinase</fullName>
    </alternativeName>
    <alternativeName>
        <fullName evidence="15">Triokinase</fullName>
    </alternativeName>
    <alternativeName>
        <fullName evidence="16">Triose kinase</fullName>
    </alternativeName>
</protein>
<evidence type="ECO:0000256" key="11">
    <source>
        <dbReference type="ARBA" id="ARBA00047974"/>
    </source>
</evidence>
<comment type="pathway">
    <text evidence="2">Polyol metabolism; glycerol fermentation; glycerone phosphate from glycerol (oxidative route): step 2/2.</text>
</comment>
<dbReference type="InterPro" id="IPR004006">
    <property type="entry name" value="DhaK_dom"/>
</dbReference>
<dbReference type="GO" id="GO:0004371">
    <property type="term" value="F:glycerone kinase activity"/>
    <property type="evidence" value="ECO:0007669"/>
    <property type="project" value="UniProtKB-EC"/>
</dbReference>
<dbReference type="Proteomes" id="UP000790833">
    <property type="component" value="Unassembled WGS sequence"/>
</dbReference>
<comment type="caution">
    <text evidence="21">The sequence shown here is derived from an EMBL/GenBank/DDBJ whole genome shotgun (WGS) entry which is preliminary data.</text>
</comment>
<proteinExistence type="inferred from homology"/>
<evidence type="ECO:0000256" key="10">
    <source>
        <dbReference type="ARBA" id="ARBA00022840"/>
    </source>
</evidence>
<evidence type="ECO:0000313" key="22">
    <source>
        <dbReference type="Proteomes" id="UP000790833"/>
    </source>
</evidence>
<keyword evidence="6" id="KW-0808">Transferase</keyword>
<keyword evidence="8 21" id="KW-0418">Kinase</keyword>
<feature type="domain" description="DhaK" evidence="20">
    <location>
        <begin position="11"/>
        <end position="353"/>
    </location>
</feature>
<dbReference type="PROSITE" id="PS51481">
    <property type="entry name" value="DHAK"/>
    <property type="match status" value="1"/>
</dbReference>
<evidence type="ECO:0000256" key="3">
    <source>
        <dbReference type="ARBA" id="ARBA00008757"/>
    </source>
</evidence>
<evidence type="ECO:0000313" key="21">
    <source>
        <dbReference type="EMBL" id="KAG7195059.1"/>
    </source>
</evidence>
<accession>A0A9P8AJN2</accession>
<dbReference type="GeneID" id="66117547"/>
<evidence type="ECO:0000256" key="17">
    <source>
        <dbReference type="PIRSR" id="PIRSR612734-1"/>
    </source>
</evidence>
<evidence type="ECO:0000256" key="7">
    <source>
        <dbReference type="ARBA" id="ARBA00022741"/>
    </source>
</evidence>
<feature type="active site" description="Tele-hemiaminal-histidine intermediate" evidence="17">
    <location>
        <position position="226"/>
    </location>
</feature>
<evidence type="ECO:0000256" key="13">
    <source>
        <dbReference type="ARBA" id="ARBA00068178"/>
    </source>
</evidence>
<dbReference type="OrthoDB" id="1724672at2759"/>
<dbReference type="PROSITE" id="PS51480">
    <property type="entry name" value="DHAL"/>
    <property type="match status" value="1"/>
</dbReference>
<dbReference type="InterPro" id="IPR050861">
    <property type="entry name" value="Dihydroxyacetone_Kinase"/>
</dbReference>
<gene>
    <name evidence="21" type="primary">DAK2</name>
    <name evidence="21" type="ORF">KQ657_004173</name>
</gene>
<keyword evidence="10" id="KW-0067">ATP-binding</keyword>
<dbReference type="GO" id="GO:0019563">
    <property type="term" value="P:glycerol catabolic process"/>
    <property type="evidence" value="ECO:0007669"/>
    <property type="project" value="TreeGrafter"/>
</dbReference>
<evidence type="ECO:0000256" key="9">
    <source>
        <dbReference type="ARBA" id="ARBA00022798"/>
    </source>
</evidence>
<dbReference type="InterPro" id="IPR036117">
    <property type="entry name" value="DhaL_dom_sf"/>
</dbReference>
<evidence type="ECO:0000256" key="14">
    <source>
        <dbReference type="ARBA" id="ARBA00075491"/>
    </source>
</evidence>
<dbReference type="PANTHER" id="PTHR28629">
    <property type="entry name" value="TRIOKINASE/FMN CYCLASE"/>
    <property type="match status" value="1"/>
</dbReference>
<dbReference type="GO" id="GO:0061610">
    <property type="term" value="P:glycerol to glycerone phosphate metabolic process"/>
    <property type="evidence" value="ECO:0007669"/>
    <property type="project" value="UniProtKB-ARBA"/>
</dbReference>
<evidence type="ECO:0000259" key="19">
    <source>
        <dbReference type="PROSITE" id="PS51480"/>
    </source>
</evidence>
<comment type="catalytic activity">
    <reaction evidence="12">
        <text>dihydroxyacetone + ATP = dihydroxyacetone phosphate + ADP + H(+)</text>
        <dbReference type="Rhea" id="RHEA:15773"/>
        <dbReference type="ChEBI" id="CHEBI:15378"/>
        <dbReference type="ChEBI" id="CHEBI:16016"/>
        <dbReference type="ChEBI" id="CHEBI:30616"/>
        <dbReference type="ChEBI" id="CHEBI:57642"/>
        <dbReference type="ChEBI" id="CHEBI:456216"/>
        <dbReference type="EC" id="2.7.1.29"/>
    </reaction>
</comment>
<evidence type="ECO:0000256" key="18">
    <source>
        <dbReference type="PIRSR" id="PIRSR612734-2"/>
    </source>
</evidence>
<dbReference type="NCBIfam" id="TIGR02361">
    <property type="entry name" value="dak_ATP"/>
    <property type="match status" value="1"/>
</dbReference>